<dbReference type="KEGG" id="bgp:BGL_2c26970"/>
<evidence type="ECO:0000259" key="1">
    <source>
        <dbReference type="Pfam" id="PF01935"/>
    </source>
</evidence>
<dbReference type="EMBL" id="CP002581">
    <property type="protein sequence ID" value="AJK50751.1"/>
    <property type="molecule type" value="Genomic_DNA"/>
</dbReference>
<reference evidence="3" key="1">
    <citation type="submission" date="2011-03" db="EMBL/GenBank/DDBJ databases">
        <authorList>
            <person name="Voget S."/>
            <person name="Streit W.R."/>
            <person name="Jaeger K.E."/>
            <person name="Daniel R."/>
        </authorList>
    </citation>
    <scope>NUCLEOTIDE SEQUENCE [LARGE SCALE GENOMIC DNA]</scope>
    <source>
        <strain evidence="3">PG1</strain>
    </source>
</reference>
<dbReference type="PANTHER" id="PTHR42957:SF1">
    <property type="entry name" value="HELICASE MJ1565-RELATED"/>
    <property type="match status" value="1"/>
</dbReference>
<dbReference type="Gene3D" id="3.40.50.300">
    <property type="entry name" value="P-loop containing nucleotide triphosphate hydrolases"/>
    <property type="match status" value="2"/>
</dbReference>
<dbReference type="HOGENOM" id="CLU_023842_1_0_4"/>
<gene>
    <name evidence="2" type="ORF">BGL_2c26970</name>
</gene>
<feature type="domain" description="Helicase HerA central" evidence="1">
    <location>
        <begin position="124"/>
        <end position="413"/>
    </location>
</feature>
<dbReference type="InterPro" id="IPR008571">
    <property type="entry name" value="HerA-like"/>
</dbReference>
<dbReference type="PANTHER" id="PTHR42957">
    <property type="entry name" value="HELICASE MJ1565-RELATED"/>
    <property type="match status" value="1"/>
</dbReference>
<dbReference type="InterPro" id="IPR002789">
    <property type="entry name" value="HerA_central"/>
</dbReference>
<reference evidence="2 3" key="2">
    <citation type="journal article" date="2016" name="Appl. Microbiol. Biotechnol.">
        <title>Mutations improving production and secretion of extracellular lipase by Burkholderia glumae PG1.</title>
        <authorList>
            <person name="Knapp A."/>
            <person name="Voget S."/>
            <person name="Gao R."/>
            <person name="Zaburannyi N."/>
            <person name="Krysciak D."/>
            <person name="Breuer M."/>
            <person name="Hauer B."/>
            <person name="Streit W.R."/>
            <person name="Muller R."/>
            <person name="Daniel R."/>
            <person name="Jaeger K.E."/>
        </authorList>
    </citation>
    <scope>NUCLEOTIDE SEQUENCE [LARGE SCALE GENOMIC DNA]</scope>
    <source>
        <strain evidence="2 3">PG1</strain>
    </source>
</reference>
<dbReference type="InterPro" id="IPR027417">
    <property type="entry name" value="P-loop_NTPase"/>
</dbReference>
<dbReference type="SUPFAM" id="SSF52540">
    <property type="entry name" value="P-loop containing nucleoside triphosphate hydrolases"/>
    <property type="match status" value="1"/>
</dbReference>
<evidence type="ECO:0000313" key="2">
    <source>
        <dbReference type="EMBL" id="AJK50751.1"/>
    </source>
</evidence>
<dbReference type="Pfam" id="PF01935">
    <property type="entry name" value="DUF87"/>
    <property type="match status" value="1"/>
</dbReference>
<proteinExistence type="predicted"/>
<dbReference type="RefSeq" id="WP_042628974.1">
    <property type="nucleotide sequence ID" value="NZ_CP002581.1"/>
</dbReference>
<keyword evidence="3" id="KW-1185">Reference proteome</keyword>
<sequence length="589" mass="65665">MSDSQDIKAEVIAVFPDKVKISVGNISAFANDKSLKVGSYLRVTDSEDCALIAIIENFCIEVNDKAERRHIIEALPLGIIADGKFIRGGDTLTIPPTGVTPATEDDIKKIFEDSVDPAKKFAFSTLVSNDKITVPVDGDRFFNKHLAVVGSTGAGKSHTIAKIIQMAVSAKNGPYSLNNSHVVIFDIHSEYRTAFPDANFLDASTLTLPYWLLNSEELEEVLLDTGERDNYNQSAVFRQLVTENKKRHNTSAKNVFYDSPLKFNIHEVLNALYNIKSETVNSKNEARYMVVDGSYTLLPEGKTDNSHGLQLSANERLDLYFSKRLDFHPTKGQSITPGSYADMSLDKFFARFEAKVEQDRLQFLFGPSADTATLVGTLKSLIGYGDEQSNVTIVDLSGVPFEVLSITVSLISRILFEYGYHYKVMRTAAKEKINTDTPLLLVYEEAHKYVPNSDLARFRASKLSIERIAKEGRKYGVTLLLSSQRPSEISETIFSQCSNFLAMRLTNPSDQSYVARLLPDTLGNLCDKLPTLGAGEALLIGESVVMPSLVKVQRCDPPPSSTDIPYYQLWKEEWKQLNFEAIKKAWLKE</sequence>
<dbReference type="Proteomes" id="UP000031838">
    <property type="component" value="Chromosome 2"/>
</dbReference>
<dbReference type="NCBIfam" id="NF042944">
    <property type="entry name" value="HerA_antiphage_2"/>
    <property type="match status" value="1"/>
</dbReference>
<protein>
    <submittedName>
        <fullName evidence="2">Putative P-loop ATPase</fullName>
    </submittedName>
</protein>
<organism evidence="2 3">
    <name type="scientific">Burkholderia plantarii</name>
    <dbReference type="NCBI Taxonomy" id="41899"/>
    <lineage>
        <taxon>Bacteria</taxon>
        <taxon>Pseudomonadati</taxon>
        <taxon>Pseudomonadota</taxon>
        <taxon>Betaproteobacteria</taxon>
        <taxon>Burkholderiales</taxon>
        <taxon>Burkholderiaceae</taxon>
        <taxon>Burkholderia</taxon>
    </lineage>
</organism>
<evidence type="ECO:0000313" key="3">
    <source>
        <dbReference type="Proteomes" id="UP000031838"/>
    </source>
</evidence>
<dbReference type="AlphaFoldDB" id="A0A0B6SEU9"/>
<accession>A0A0B6SEU9</accession>
<name>A0A0B6SEU9_BURPL</name>